<evidence type="ECO:0000256" key="2">
    <source>
        <dbReference type="ARBA" id="ARBA00022692"/>
    </source>
</evidence>
<sequence length="102" mass="11131">MQFQKCADTKVSDKRVYYTFARTLPPSSKVSKSVVALLRAFSWDKFVIVASRRPAWGGQVKDAIKKENSLLLGLASVGTMLANSSGACPDSCFTKAVVDRVK</sequence>
<keyword evidence="4" id="KW-0472">Membrane</keyword>
<evidence type="ECO:0000259" key="5">
    <source>
        <dbReference type="Pfam" id="PF01094"/>
    </source>
</evidence>
<dbReference type="Gene3D" id="3.40.50.2300">
    <property type="match status" value="1"/>
</dbReference>
<comment type="subcellular location">
    <subcellularLocation>
        <location evidence="1">Membrane</location>
    </subcellularLocation>
</comment>
<accession>A0A7R9EXZ4</accession>
<dbReference type="InterPro" id="IPR001828">
    <property type="entry name" value="ANF_lig-bd_rcpt"/>
</dbReference>
<evidence type="ECO:0000256" key="4">
    <source>
        <dbReference type="ARBA" id="ARBA00023136"/>
    </source>
</evidence>
<protein>
    <recommendedName>
        <fullName evidence="5">Receptor ligand binding region domain-containing protein</fullName>
    </recommendedName>
</protein>
<reference evidence="6" key="1">
    <citation type="submission" date="2020-11" db="EMBL/GenBank/DDBJ databases">
        <authorList>
            <person name="Tran Van P."/>
        </authorList>
    </citation>
    <scope>NUCLEOTIDE SEQUENCE</scope>
</reference>
<dbReference type="AlphaFoldDB" id="A0A7R9EXZ4"/>
<feature type="domain" description="Receptor ligand binding region" evidence="5">
    <location>
        <begin position="8"/>
        <end position="63"/>
    </location>
</feature>
<evidence type="ECO:0000256" key="1">
    <source>
        <dbReference type="ARBA" id="ARBA00004370"/>
    </source>
</evidence>
<keyword evidence="3" id="KW-1133">Transmembrane helix</keyword>
<keyword evidence="2" id="KW-0812">Transmembrane</keyword>
<dbReference type="InterPro" id="IPR028082">
    <property type="entry name" value="Peripla_BP_I"/>
</dbReference>
<dbReference type="GO" id="GO:0016020">
    <property type="term" value="C:membrane"/>
    <property type="evidence" value="ECO:0007669"/>
    <property type="project" value="UniProtKB-SubCell"/>
</dbReference>
<evidence type="ECO:0000313" key="6">
    <source>
        <dbReference type="EMBL" id="CAD7442115.1"/>
    </source>
</evidence>
<name>A0A7R9EXZ4_9NEOP</name>
<dbReference type="EMBL" id="OD565568">
    <property type="protein sequence ID" value="CAD7442115.1"/>
    <property type="molecule type" value="Genomic_DNA"/>
</dbReference>
<dbReference type="SUPFAM" id="SSF53822">
    <property type="entry name" value="Periplasmic binding protein-like I"/>
    <property type="match status" value="1"/>
</dbReference>
<proteinExistence type="predicted"/>
<organism evidence="6">
    <name type="scientific">Timema bartmani</name>
    <dbReference type="NCBI Taxonomy" id="61472"/>
    <lineage>
        <taxon>Eukaryota</taxon>
        <taxon>Metazoa</taxon>
        <taxon>Ecdysozoa</taxon>
        <taxon>Arthropoda</taxon>
        <taxon>Hexapoda</taxon>
        <taxon>Insecta</taxon>
        <taxon>Pterygota</taxon>
        <taxon>Neoptera</taxon>
        <taxon>Polyneoptera</taxon>
        <taxon>Phasmatodea</taxon>
        <taxon>Timematodea</taxon>
        <taxon>Timematoidea</taxon>
        <taxon>Timematidae</taxon>
        <taxon>Timema</taxon>
    </lineage>
</organism>
<gene>
    <name evidence="6" type="ORF">TBIB3V08_LOCUS4557</name>
</gene>
<evidence type="ECO:0000256" key="3">
    <source>
        <dbReference type="ARBA" id="ARBA00022989"/>
    </source>
</evidence>
<dbReference type="Pfam" id="PF01094">
    <property type="entry name" value="ANF_receptor"/>
    <property type="match status" value="1"/>
</dbReference>